<dbReference type="Proteomes" id="UP000254978">
    <property type="component" value="Unassembled WGS sequence"/>
</dbReference>
<dbReference type="AlphaFoldDB" id="A0A378TJD5"/>
<reference evidence="2 3" key="1">
    <citation type="submission" date="2018-06" db="EMBL/GenBank/DDBJ databases">
        <authorList>
            <consortium name="Pathogen Informatics"/>
            <person name="Doyle S."/>
        </authorList>
    </citation>
    <scope>NUCLEOTIDE SEQUENCE [LARGE SCALE GENOMIC DNA]</scope>
    <source>
        <strain evidence="2 3">NCTC10821</strain>
    </source>
</reference>
<name>A0A378TJD5_9MYCO</name>
<evidence type="ECO:0000313" key="2">
    <source>
        <dbReference type="EMBL" id="STZ60911.1"/>
    </source>
</evidence>
<evidence type="ECO:0000256" key="1">
    <source>
        <dbReference type="SAM" id="Phobius"/>
    </source>
</evidence>
<dbReference type="EMBL" id="UGQT01000001">
    <property type="protein sequence ID" value="STZ60911.1"/>
    <property type="molecule type" value="Genomic_DNA"/>
</dbReference>
<keyword evidence="1" id="KW-0472">Membrane</keyword>
<protein>
    <submittedName>
        <fullName evidence="2">Uncharacterized protein</fullName>
    </submittedName>
</protein>
<feature type="transmembrane region" description="Helical" evidence="1">
    <location>
        <begin position="6"/>
        <end position="28"/>
    </location>
</feature>
<dbReference type="RefSeq" id="WP_115279968.1">
    <property type="nucleotide sequence ID" value="NZ_AP022600.1"/>
</dbReference>
<dbReference type="OrthoDB" id="4747870at2"/>
<keyword evidence="3" id="KW-1185">Reference proteome</keyword>
<keyword evidence="1" id="KW-0812">Transmembrane</keyword>
<accession>A0A378TJD5</accession>
<proteinExistence type="predicted"/>
<keyword evidence="1" id="KW-1133">Transmembrane helix</keyword>
<gene>
    <name evidence="2" type="ORF">NCTC10821_04455</name>
</gene>
<evidence type="ECO:0000313" key="3">
    <source>
        <dbReference type="Proteomes" id="UP000254978"/>
    </source>
</evidence>
<sequence>MTVYEAFTVAVIVVLALATTAAIYLGLLNWMGAFYVVRCGACHHLTFAGTDRTPPSCPHCRHPVLLHPLHAAHHPRTASQVRVVGDRLRY</sequence>
<organism evidence="2 3">
    <name type="scientific">Mycolicibacterium tokaiense</name>
    <dbReference type="NCBI Taxonomy" id="39695"/>
    <lineage>
        <taxon>Bacteria</taxon>
        <taxon>Bacillati</taxon>
        <taxon>Actinomycetota</taxon>
        <taxon>Actinomycetes</taxon>
        <taxon>Mycobacteriales</taxon>
        <taxon>Mycobacteriaceae</taxon>
        <taxon>Mycolicibacterium</taxon>
    </lineage>
</organism>